<evidence type="ECO:0000256" key="2">
    <source>
        <dbReference type="ARBA" id="ARBA00007343"/>
    </source>
</evidence>
<evidence type="ECO:0000256" key="12">
    <source>
        <dbReference type="ARBA" id="ARBA00023180"/>
    </source>
</evidence>
<feature type="domain" description="G-protein coupled receptors family 2 profile 2" evidence="20">
    <location>
        <begin position="653"/>
        <end position="909"/>
    </location>
</feature>
<dbReference type="InParanoid" id="A0A6J2UUK5"/>
<dbReference type="Gene3D" id="2.60.220.50">
    <property type="match status" value="1"/>
</dbReference>
<feature type="transmembrane region" description="Helical" evidence="18">
    <location>
        <begin position="810"/>
        <end position="838"/>
    </location>
</feature>
<dbReference type="InterPro" id="IPR000832">
    <property type="entry name" value="GPCR_2_secretin-like"/>
</dbReference>
<dbReference type="OrthoDB" id="10037534at2759"/>
<evidence type="ECO:0000256" key="13">
    <source>
        <dbReference type="ARBA" id="ARBA00023224"/>
    </source>
</evidence>
<evidence type="ECO:0000256" key="7">
    <source>
        <dbReference type="ARBA" id="ARBA00022989"/>
    </source>
</evidence>
<dbReference type="CTD" id="101882832"/>
<evidence type="ECO:0000256" key="14">
    <source>
        <dbReference type="ARBA" id="ARBA00069918"/>
    </source>
</evidence>
<keyword evidence="11 22" id="KW-0675">Receptor</keyword>
<reference evidence="22" key="1">
    <citation type="submission" date="2025-08" db="UniProtKB">
        <authorList>
            <consortium name="RefSeq"/>
        </authorList>
    </citation>
    <scope>IDENTIFICATION</scope>
</reference>
<keyword evidence="6" id="KW-0732">Signal</keyword>
<dbReference type="SUPFAM" id="SSF49899">
    <property type="entry name" value="Concanavalin A-like lectins/glucanases"/>
    <property type="match status" value="1"/>
</dbReference>
<feature type="region of interest" description="Disordered" evidence="17">
    <location>
        <begin position="933"/>
        <end position="952"/>
    </location>
</feature>
<dbReference type="RefSeq" id="XP_030623428.1">
    <property type="nucleotide sequence ID" value="XM_030767568.1"/>
</dbReference>
<gene>
    <name evidence="22" type="primary">adgrg2a</name>
</gene>
<keyword evidence="8" id="KW-0297">G-protein coupled receptor</keyword>
<dbReference type="GO" id="GO:0007189">
    <property type="term" value="P:adenylate cyclase-activating G protein-coupled receptor signaling pathway"/>
    <property type="evidence" value="ECO:0007669"/>
    <property type="project" value="TreeGrafter"/>
</dbReference>
<dbReference type="Pfam" id="PF01825">
    <property type="entry name" value="GPS"/>
    <property type="match status" value="1"/>
</dbReference>
<comment type="subcellular location">
    <subcellularLocation>
        <location evidence="1">Apical cell membrane</location>
        <topology evidence="1">Multi-pass membrane protein</topology>
    </subcellularLocation>
</comment>
<evidence type="ECO:0000256" key="11">
    <source>
        <dbReference type="ARBA" id="ARBA00023170"/>
    </source>
</evidence>
<dbReference type="InterPro" id="IPR017981">
    <property type="entry name" value="GPCR_2-like_7TM"/>
</dbReference>
<evidence type="ECO:0000259" key="19">
    <source>
        <dbReference type="PROSITE" id="PS50221"/>
    </source>
</evidence>
<evidence type="ECO:0000256" key="5">
    <source>
        <dbReference type="ARBA" id="ARBA00022692"/>
    </source>
</evidence>
<keyword evidence="13" id="KW-0807">Transducer</keyword>
<evidence type="ECO:0000256" key="4">
    <source>
        <dbReference type="ARBA" id="ARBA00022553"/>
    </source>
</evidence>
<dbReference type="GO" id="GO:0007166">
    <property type="term" value="P:cell surface receptor signaling pathway"/>
    <property type="evidence" value="ECO:0007669"/>
    <property type="project" value="InterPro"/>
</dbReference>
<dbReference type="InterPro" id="IPR017983">
    <property type="entry name" value="GPCR_2_secretin-like_CS"/>
</dbReference>
<evidence type="ECO:0000256" key="15">
    <source>
        <dbReference type="ARBA" id="ARBA00083924"/>
    </source>
</evidence>
<name>A0A6J2UUK5_CHACN</name>
<feature type="transmembrane region" description="Helical" evidence="18">
    <location>
        <begin position="690"/>
        <end position="710"/>
    </location>
</feature>
<evidence type="ECO:0000256" key="10">
    <source>
        <dbReference type="ARBA" id="ARBA00023157"/>
    </source>
</evidence>
<dbReference type="FunFam" id="1.20.1070.10:FF:000043">
    <property type="entry name" value="adhesion G-protein coupled receptor G2 isoform X1"/>
    <property type="match status" value="1"/>
</dbReference>
<dbReference type="PROSITE" id="PS00650">
    <property type="entry name" value="G_PROTEIN_RECEP_F2_2"/>
    <property type="match status" value="1"/>
</dbReference>
<dbReference type="PROSITE" id="PS50221">
    <property type="entry name" value="GAIN_B"/>
    <property type="match status" value="1"/>
</dbReference>
<feature type="transmembrane region" description="Helical" evidence="18">
    <location>
        <begin position="716"/>
        <end position="740"/>
    </location>
</feature>
<dbReference type="AlphaFoldDB" id="A0A6J2UUK5"/>
<evidence type="ECO:0000256" key="17">
    <source>
        <dbReference type="SAM" id="MobiDB-lite"/>
    </source>
</evidence>
<keyword evidence="5 18" id="KW-0812">Transmembrane</keyword>
<evidence type="ECO:0000313" key="22">
    <source>
        <dbReference type="RefSeq" id="XP_030623428.1"/>
    </source>
</evidence>
<sequence>MHDSKAVLHGCSDHWKLKEHGRMPLLFQMTVCVDVRILSPGEWTAFSYSSPHVPRFDLALQGDEYALHAWLLGVRHRFPVQLDLRRWHRLCLRWDALHNSFSLEVDGSPNTHQRTVIAHAIPPAGQLLLGCQPWESSPGVTMGTVELYLFRAWEDVREHGPCEDGSVVGWDSQLWGVTRARAMVHDDALYCGRKRFKREVPGPVVVTCNFSQFCANEKLPVRLKVNRIQVRARRIIPRPAKMSVCLQFTYKNTTCSVLLKLNKPIGICRLREQLTQGGRDPAIQVHLLGDVERVGEGAFYALQLHIHSTNTDFSKLEDKGVQLECHGSDKSVTDCMVVLQLGQPLDVDTVRAALYSALQGINHNSTLYKMGSSSDPDATADQLLNQTTDVSALNSSQVERLVTQLEDLLSAPNVSVALGRTLLSVIDNLLDSDAVASSSNRLIRVMDNLALKLIIQDQTETISAGSLALAATRIDGSSFDGTSFSISSPSGLQVARSRRASVRSTSPLGSITLPSSLTANLSTEEQQLASRVQFTFFQKTTLFQDNTMAGKRLNSHVLGASVANLSISGLSENVVFTLRNNEPVSENVTVSCVFWDFRKNGGAGGWNPDGCFAVQNITTENETICSCNHLTSFAVLLDLSGTGITDRLQARILTFITYIGCGISAIFLAVTLLSYLAFEKIRRDIPSKILIHLCFALLMLNLIFLLNAWLALYPKAVGLCISTAFFLHYFLLVSFTWMGLEALHMYLAIVKVFNNYMSRYMIKFSLVGWGIPLIVVIVVIAVDKNNYGLISYGKFSDGTSDDFCWLRNEIAFYVAVVAYFCVIFLMNLIMFIVVLVQLHRIKRQNPHNNQHRNGLHDLRSVAGLTFLLGLTWGFAFFAWGPVNLAFMYLFTIFNSFQGFFIFLFHCALKENVRRQWRIYLCCGRLRLPENAEWSRTATQTTSKNQSSVVTGHSMHSSHSILTQSSSRSSSMSSGSTSQPNGTGSPYEDNVITSLEDSNGDVVLNEMNSRHRSLRRT</sequence>
<feature type="region of interest" description="Disordered" evidence="17">
    <location>
        <begin position="963"/>
        <end position="990"/>
    </location>
</feature>
<evidence type="ECO:0000256" key="16">
    <source>
        <dbReference type="ARBA" id="ARBA00093560"/>
    </source>
</evidence>
<keyword evidence="7 18" id="KW-1133">Transmembrane helix</keyword>
<dbReference type="GeneID" id="115806702"/>
<keyword evidence="12" id="KW-0325">Glycoprotein</keyword>
<dbReference type="PANTHER" id="PTHR12011">
    <property type="entry name" value="ADHESION G-PROTEIN COUPLED RECEPTOR"/>
    <property type="match status" value="1"/>
</dbReference>
<evidence type="ECO:0000256" key="9">
    <source>
        <dbReference type="ARBA" id="ARBA00023136"/>
    </source>
</evidence>
<keyword evidence="9 18" id="KW-0472">Membrane</keyword>
<keyword evidence="3" id="KW-1003">Cell membrane</keyword>
<evidence type="ECO:0000256" key="8">
    <source>
        <dbReference type="ARBA" id="ARBA00023040"/>
    </source>
</evidence>
<dbReference type="PROSITE" id="PS50261">
    <property type="entry name" value="G_PROTEIN_RECEP_F2_4"/>
    <property type="match status" value="1"/>
</dbReference>
<comment type="subunit">
    <text evidence="16">Heterodimer of 2 chains generated by proteolytic processing; the large extracellular N-terminal fragment and the membrane-bound C-terminal fragment predominantly remain associated and non-covalently linked. Interacts with CFTR.</text>
</comment>
<dbReference type="InterPro" id="IPR046338">
    <property type="entry name" value="GAIN_dom_sf"/>
</dbReference>
<feature type="domain" description="GAIN-B" evidence="19">
    <location>
        <begin position="482"/>
        <end position="643"/>
    </location>
</feature>
<dbReference type="FunFam" id="2.60.220.50:FF:000003">
    <property type="entry name" value="adhesion G-protein coupled receptor G2 isoform X2"/>
    <property type="match status" value="1"/>
</dbReference>
<evidence type="ECO:0000256" key="1">
    <source>
        <dbReference type="ARBA" id="ARBA00004424"/>
    </source>
</evidence>
<dbReference type="PANTHER" id="PTHR12011:SF264">
    <property type="entry name" value="ADHESION G-PROTEIN COUPLED RECEPTOR G2"/>
    <property type="match status" value="1"/>
</dbReference>
<dbReference type="PRINTS" id="PR00249">
    <property type="entry name" value="GPCRSECRETIN"/>
</dbReference>
<accession>A0A6J2UUK5</accession>
<dbReference type="InterPro" id="IPR058857">
    <property type="entry name" value="GAIN_ADGRG2/6"/>
</dbReference>
<dbReference type="InterPro" id="IPR013320">
    <property type="entry name" value="ConA-like_dom_sf"/>
</dbReference>
<feature type="transmembrane region" description="Helical" evidence="18">
    <location>
        <begin position="655"/>
        <end position="678"/>
    </location>
</feature>
<dbReference type="GO" id="GO:0016324">
    <property type="term" value="C:apical plasma membrane"/>
    <property type="evidence" value="ECO:0007669"/>
    <property type="project" value="UniProtKB-SubCell"/>
</dbReference>
<feature type="transmembrane region" description="Helical" evidence="18">
    <location>
        <begin position="885"/>
        <end position="908"/>
    </location>
</feature>
<organism evidence="21 22">
    <name type="scientific">Chanos chanos</name>
    <name type="common">Milkfish</name>
    <name type="synonym">Mugil chanos</name>
    <dbReference type="NCBI Taxonomy" id="29144"/>
    <lineage>
        <taxon>Eukaryota</taxon>
        <taxon>Metazoa</taxon>
        <taxon>Chordata</taxon>
        <taxon>Craniata</taxon>
        <taxon>Vertebrata</taxon>
        <taxon>Euteleostomi</taxon>
        <taxon>Actinopterygii</taxon>
        <taxon>Neopterygii</taxon>
        <taxon>Teleostei</taxon>
        <taxon>Ostariophysi</taxon>
        <taxon>Gonorynchiformes</taxon>
        <taxon>Chanidae</taxon>
        <taxon>Chanos</taxon>
    </lineage>
</organism>
<dbReference type="SUPFAM" id="SSF81321">
    <property type="entry name" value="Family A G protein-coupled receptor-like"/>
    <property type="match status" value="1"/>
</dbReference>
<dbReference type="InterPro" id="IPR057244">
    <property type="entry name" value="GAIN_B"/>
</dbReference>
<feature type="transmembrane region" description="Helical" evidence="18">
    <location>
        <begin position="760"/>
        <end position="782"/>
    </location>
</feature>
<keyword evidence="4" id="KW-0597">Phosphoprotein</keyword>
<keyword evidence="21" id="KW-1185">Reference proteome</keyword>
<evidence type="ECO:0000256" key="18">
    <source>
        <dbReference type="SAM" id="Phobius"/>
    </source>
</evidence>
<dbReference type="Pfam" id="PF26574">
    <property type="entry name" value="GAIN_ADGRG2"/>
    <property type="match status" value="1"/>
</dbReference>
<keyword evidence="10" id="KW-1015">Disulfide bond</keyword>
<dbReference type="Gene3D" id="1.20.1070.10">
    <property type="entry name" value="Rhodopsin 7-helix transmembrane proteins"/>
    <property type="match status" value="1"/>
</dbReference>
<evidence type="ECO:0000313" key="21">
    <source>
        <dbReference type="Proteomes" id="UP000504632"/>
    </source>
</evidence>
<dbReference type="Gene3D" id="2.60.120.200">
    <property type="match status" value="1"/>
</dbReference>
<evidence type="ECO:0000256" key="6">
    <source>
        <dbReference type="ARBA" id="ARBA00022729"/>
    </source>
</evidence>
<feature type="compositionally biased region" description="Polar residues" evidence="17">
    <location>
        <begin position="933"/>
        <end position="950"/>
    </location>
</feature>
<proteinExistence type="inferred from homology"/>
<dbReference type="Pfam" id="PF00002">
    <property type="entry name" value="7tm_2"/>
    <property type="match status" value="1"/>
</dbReference>
<comment type="similarity">
    <text evidence="2">Belongs to the G-protein coupled receptor 2 family. Adhesion G-protein coupled receptor (ADGR) subfamily.</text>
</comment>
<dbReference type="GO" id="GO:0004930">
    <property type="term" value="F:G protein-coupled receptor activity"/>
    <property type="evidence" value="ECO:0007669"/>
    <property type="project" value="UniProtKB-KW"/>
</dbReference>
<dbReference type="Proteomes" id="UP000504632">
    <property type="component" value="Chromosome 3"/>
</dbReference>
<feature type="transmembrane region" description="Helical" evidence="18">
    <location>
        <begin position="858"/>
        <end position="879"/>
    </location>
</feature>
<evidence type="ECO:0000256" key="3">
    <source>
        <dbReference type="ARBA" id="ARBA00022475"/>
    </source>
</evidence>
<protein>
    <recommendedName>
        <fullName evidence="14">Adhesion G-protein coupled receptor G2</fullName>
    </recommendedName>
    <alternativeName>
        <fullName evidence="15">G-protein coupled receptor 64</fullName>
    </alternativeName>
</protein>
<evidence type="ECO:0000259" key="20">
    <source>
        <dbReference type="PROSITE" id="PS50261"/>
    </source>
</evidence>
<dbReference type="SMART" id="SM00303">
    <property type="entry name" value="GPS"/>
    <property type="match status" value="1"/>
</dbReference>
<dbReference type="InterPro" id="IPR000203">
    <property type="entry name" value="GPS"/>
</dbReference>
<feature type="compositionally biased region" description="Low complexity" evidence="17">
    <location>
        <begin position="963"/>
        <end position="978"/>
    </location>
</feature>